<reference evidence="7" key="1">
    <citation type="journal article" date="2019" name="Int. J. Syst. Evol. Microbiol.">
        <title>The Global Catalogue of Microorganisms (GCM) 10K type strain sequencing project: providing services to taxonomists for standard genome sequencing and annotation.</title>
        <authorList>
            <consortium name="The Broad Institute Genomics Platform"/>
            <consortium name="The Broad Institute Genome Sequencing Center for Infectious Disease"/>
            <person name="Wu L."/>
            <person name="Ma J."/>
        </authorList>
    </citation>
    <scope>NUCLEOTIDE SEQUENCE [LARGE SCALE GENOMIC DNA]</scope>
    <source>
        <strain evidence="7">CGMCC 1.12286</strain>
    </source>
</reference>
<dbReference type="SMART" id="SM00849">
    <property type="entry name" value="Lactamase_B"/>
    <property type="match status" value="1"/>
</dbReference>
<dbReference type="PANTHER" id="PTHR46233:SF3">
    <property type="entry name" value="HYDROXYACYLGLUTATHIONE HYDROLASE GLOC"/>
    <property type="match status" value="1"/>
</dbReference>
<keyword evidence="2" id="KW-0479">Metal-binding</keyword>
<dbReference type="InterPro" id="IPR001279">
    <property type="entry name" value="Metallo-B-lactamas"/>
</dbReference>
<keyword evidence="7" id="KW-1185">Reference proteome</keyword>
<name>A0ABW4JKN9_9BACL</name>
<evidence type="ECO:0000256" key="2">
    <source>
        <dbReference type="ARBA" id="ARBA00022723"/>
    </source>
</evidence>
<keyword evidence="3" id="KW-0378">Hydrolase</keyword>
<sequence length="216" mass="24113">MEIRRFVVNSIQANCYVLSESMDKGARAVVVDPGDTALDEIFSYIDAHGFQVIANWNTHAHYDHVVGVDLLRNRYHCPAYLHPEDQPVWDEVPNSYHAWTGQETGPLNPPDIPYREGDVVQLGEEAFRIWHTPGHSPGGVCLVGKDVAFTGDTIFKSTIGRTDLAHGDAAAMEQSLVRILDWPDELVLYPGHGDCSTLAREREHNRFLRIVARGGV</sequence>
<dbReference type="PANTHER" id="PTHR46233">
    <property type="entry name" value="HYDROXYACYLGLUTATHIONE HYDROLASE GLOC"/>
    <property type="match status" value="1"/>
</dbReference>
<feature type="domain" description="Metallo-beta-lactamase" evidence="5">
    <location>
        <begin position="12"/>
        <end position="192"/>
    </location>
</feature>
<organism evidence="6 7">
    <name type="scientific">Alicyclobacillus fodiniaquatilis</name>
    <dbReference type="NCBI Taxonomy" id="1661150"/>
    <lineage>
        <taxon>Bacteria</taxon>
        <taxon>Bacillati</taxon>
        <taxon>Bacillota</taxon>
        <taxon>Bacilli</taxon>
        <taxon>Bacillales</taxon>
        <taxon>Alicyclobacillaceae</taxon>
        <taxon>Alicyclobacillus</taxon>
    </lineage>
</organism>
<evidence type="ECO:0000259" key="5">
    <source>
        <dbReference type="SMART" id="SM00849"/>
    </source>
</evidence>
<dbReference type="Pfam" id="PF00753">
    <property type="entry name" value="Lactamase_B"/>
    <property type="match status" value="1"/>
</dbReference>
<dbReference type="RefSeq" id="WP_377944814.1">
    <property type="nucleotide sequence ID" value="NZ_JBHUCX010000083.1"/>
</dbReference>
<dbReference type="InterPro" id="IPR051453">
    <property type="entry name" value="MBL_Glyoxalase_II"/>
</dbReference>
<evidence type="ECO:0000256" key="1">
    <source>
        <dbReference type="ARBA" id="ARBA00001947"/>
    </source>
</evidence>
<dbReference type="Gene3D" id="3.60.15.10">
    <property type="entry name" value="Ribonuclease Z/Hydroxyacylglutathione hydrolase-like"/>
    <property type="match status" value="1"/>
</dbReference>
<evidence type="ECO:0000313" key="7">
    <source>
        <dbReference type="Proteomes" id="UP001597079"/>
    </source>
</evidence>
<proteinExistence type="predicted"/>
<accession>A0ABW4JKN9</accession>
<keyword evidence="4" id="KW-0862">Zinc</keyword>
<gene>
    <name evidence="6" type="ORF">ACFSB2_19710</name>
</gene>
<dbReference type="EMBL" id="JBHUCX010000083">
    <property type="protein sequence ID" value="MFD1676904.1"/>
    <property type="molecule type" value="Genomic_DNA"/>
</dbReference>
<evidence type="ECO:0000256" key="4">
    <source>
        <dbReference type="ARBA" id="ARBA00022833"/>
    </source>
</evidence>
<dbReference type="SUPFAM" id="SSF56281">
    <property type="entry name" value="Metallo-hydrolase/oxidoreductase"/>
    <property type="match status" value="1"/>
</dbReference>
<dbReference type="Proteomes" id="UP001597079">
    <property type="component" value="Unassembled WGS sequence"/>
</dbReference>
<evidence type="ECO:0000313" key="6">
    <source>
        <dbReference type="EMBL" id="MFD1676904.1"/>
    </source>
</evidence>
<dbReference type="InterPro" id="IPR036866">
    <property type="entry name" value="RibonucZ/Hydroxyglut_hydro"/>
</dbReference>
<protein>
    <submittedName>
        <fullName evidence="6">MBL fold metallo-hydrolase</fullName>
    </submittedName>
</protein>
<evidence type="ECO:0000256" key="3">
    <source>
        <dbReference type="ARBA" id="ARBA00022801"/>
    </source>
</evidence>
<comment type="cofactor">
    <cofactor evidence="1">
        <name>Zn(2+)</name>
        <dbReference type="ChEBI" id="CHEBI:29105"/>
    </cofactor>
</comment>
<comment type="caution">
    <text evidence="6">The sequence shown here is derived from an EMBL/GenBank/DDBJ whole genome shotgun (WGS) entry which is preliminary data.</text>
</comment>